<evidence type="ECO:0000313" key="2">
    <source>
        <dbReference type="EMBL" id="CAH0369687.1"/>
    </source>
</evidence>
<organism evidence="2 3">
    <name type="scientific">Pelagomonas calceolata</name>
    <dbReference type="NCBI Taxonomy" id="35677"/>
    <lineage>
        <taxon>Eukaryota</taxon>
        <taxon>Sar</taxon>
        <taxon>Stramenopiles</taxon>
        <taxon>Ochrophyta</taxon>
        <taxon>Pelagophyceae</taxon>
        <taxon>Pelagomonadales</taxon>
        <taxon>Pelagomonadaceae</taxon>
        <taxon>Pelagomonas</taxon>
    </lineage>
</organism>
<proteinExistence type="predicted"/>
<dbReference type="EMBL" id="CAKKNE010000002">
    <property type="protein sequence ID" value="CAH0369687.1"/>
    <property type="molecule type" value="Genomic_DNA"/>
</dbReference>
<name>A0A8J2SM83_9STRA</name>
<feature type="compositionally biased region" description="Low complexity" evidence="1">
    <location>
        <begin position="187"/>
        <end position="197"/>
    </location>
</feature>
<dbReference type="Proteomes" id="UP000789595">
    <property type="component" value="Unassembled WGS sequence"/>
</dbReference>
<gene>
    <name evidence="2" type="ORF">PECAL_2P28190</name>
</gene>
<feature type="region of interest" description="Disordered" evidence="1">
    <location>
        <begin position="131"/>
        <end position="197"/>
    </location>
</feature>
<dbReference type="AlphaFoldDB" id="A0A8J2SM83"/>
<sequence>MPAAGTAAADELRCSRASTAASVGLLTSVSMATVRGAAPLKPDVFASARARAAARRGIATTPTCARHDDTPYAAAAPPATRSEVETMPAGAHKGFKRFATRGKSAAVRTPAPSGARTRLAVDARIAPPSTAMVDRRSRDARNGVATHPRSVVDVVSTTLSAASPPPSNAQRFDAWPPLTQPRRRSPARASDSSRSAVAQAIEARGATAKQHTAFMRSARGDLAARFRSFGVNVRPMDTMSRARPRRNAAFVPSVAATLWGAARPRAAAATVRTGKVRATRFVCASSGAGVVTARCLIRSGRVGGARSACVCAARSRRRRSIVLPETFLQPGQSRLVVRDGRCQCQTPALSVLCKARVCVITARQHNFQSFRRVRRCSQIQPFGCCAVE</sequence>
<accession>A0A8J2SM83</accession>
<evidence type="ECO:0000313" key="3">
    <source>
        <dbReference type="Proteomes" id="UP000789595"/>
    </source>
</evidence>
<reference evidence="2" key="1">
    <citation type="submission" date="2021-11" db="EMBL/GenBank/DDBJ databases">
        <authorList>
            <consortium name="Genoscope - CEA"/>
            <person name="William W."/>
        </authorList>
    </citation>
    <scope>NUCLEOTIDE SEQUENCE</scope>
</reference>
<feature type="region of interest" description="Disordered" evidence="1">
    <location>
        <begin position="62"/>
        <end position="88"/>
    </location>
</feature>
<keyword evidence="3" id="KW-1185">Reference proteome</keyword>
<evidence type="ECO:0000256" key="1">
    <source>
        <dbReference type="SAM" id="MobiDB-lite"/>
    </source>
</evidence>
<comment type="caution">
    <text evidence="2">The sequence shown here is derived from an EMBL/GenBank/DDBJ whole genome shotgun (WGS) entry which is preliminary data.</text>
</comment>
<protein>
    <submittedName>
        <fullName evidence="2">Uncharacterized protein</fullName>
    </submittedName>
</protein>